<keyword evidence="5 9" id="KW-0676">Redox-active center</keyword>
<evidence type="ECO:0000256" key="2">
    <source>
        <dbReference type="ARBA" id="ARBA00022448"/>
    </source>
</evidence>
<feature type="site" description="Contributes to redox potential value" evidence="8">
    <location>
        <position position="32"/>
    </location>
</feature>
<organism evidence="11 12">
    <name type="scientific">Jiangella alba</name>
    <dbReference type="NCBI Taxonomy" id="561176"/>
    <lineage>
        <taxon>Bacteria</taxon>
        <taxon>Bacillati</taxon>
        <taxon>Actinomycetota</taxon>
        <taxon>Actinomycetes</taxon>
        <taxon>Jiangellales</taxon>
        <taxon>Jiangellaceae</taxon>
        <taxon>Jiangella</taxon>
    </lineage>
</organism>
<dbReference type="RefSeq" id="WP_069112561.1">
    <property type="nucleotide sequence ID" value="NZ_FNUC01000004.1"/>
</dbReference>
<protein>
    <recommendedName>
        <fullName evidence="6 7">Thioredoxin</fullName>
    </recommendedName>
</protein>
<keyword evidence="3" id="KW-0249">Electron transport</keyword>
<dbReference type="CDD" id="cd02947">
    <property type="entry name" value="TRX_family"/>
    <property type="match status" value="1"/>
</dbReference>
<evidence type="ECO:0000256" key="5">
    <source>
        <dbReference type="ARBA" id="ARBA00023284"/>
    </source>
</evidence>
<reference evidence="12" key="1">
    <citation type="submission" date="2016-10" db="EMBL/GenBank/DDBJ databases">
        <authorList>
            <person name="Varghese N."/>
            <person name="Submissions S."/>
        </authorList>
    </citation>
    <scope>NUCLEOTIDE SEQUENCE [LARGE SCALE GENOMIC DNA]</scope>
    <source>
        <strain evidence="12">DSM 45237</strain>
    </source>
</reference>
<feature type="site" description="Deprotonates C-terminal active site Cys" evidence="8">
    <location>
        <position position="24"/>
    </location>
</feature>
<dbReference type="Pfam" id="PF00085">
    <property type="entry name" value="Thioredoxin"/>
    <property type="match status" value="1"/>
</dbReference>
<dbReference type="AlphaFoldDB" id="A0A1H5PTD3"/>
<evidence type="ECO:0000256" key="7">
    <source>
        <dbReference type="PIRNR" id="PIRNR000077"/>
    </source>
</evidence>
<feature type="active site" description="Nucleophile" evidence="8">
    <location>
        <position position="30"/>
    </location>
</feature>
<dbReference type="Proteomes" id="UP000181980">
    <property type="component" value="Unassembled WGS sequence"/>
</dbReference>
<evidence type="ECO:0000259" key="10">
    <source>
        <dbReference type="PROSITE" id="PS51352"/>
    </source>
</evidence>
<proteinExistence type="inferred from homology"/>
<dbReference type="PROSITE" id="PS00194">
    <property type="entry name" value="THIOREDOXIN_1"/>
    <property type="match status" value="1"/>
</dbReference>
<sequence>MTLTVTTETFDHEVLRSDLPVLVDFWAEWCPPCHMIAPMLDQLAGELEGTIAIRKINNDEHPEIGARYRVMSLPTLMLFVDGEPVQALVGARPKARLLKELDDALSR</sequence>
<dbReference type="InterPro" id="IPR005746">
    <property type="entry name" value="Thioredoxin"/>
</dbReference>
<dbReference type="PANTHER" id="PTHR45663:SF11">
    <property type="entry name" value="GEO12009P1"/>
    <property type="match status" value="1"/>
</dbReference>
<accession>A0A1H5PTD3</accession>
<name>A0A1H5PTD3_9ACTN</name>
<dbReference type="NCBIfam" id="TIGR01068">
    <property type="entry name" value="thioredoxin"/>
    <property type="match status" value="1"/>
</dbReference>
<evidence type="ECO:0000256" key="3">
    <source>
        <dbReference type="ARBA" id="ARBA00022982"/>
    </source>
</evidence>
<dbReference type="SUPFAM" id="SSF52833">
    <property type="entry name" value="Thioredoxin-like"/>
    <property type="match status" value="1"/>
</dbReference>
<feature type="site" description="Contributes to redox potential value" evidence="8">
    <location>
        <position position="31"/>
    </location>
</feature>
<evidence type="ECO:0000313" key="11">
    <source>
        <dbReference type="EMBL" id="SEF17132.1"/>
    </source>
</evidence>
<dbReference type="PROSITE" id="PS51352">
    <property type="entry name" value="THIOREDOXIN_2"/>
    <property type="match status" value="1"/>
</dbReference>
<comment type="similarity">
    <text evidence="1 7">Belongs to the thioredoxin family.</text>
</comment>
<evidence type="ECO:0000256" key="6">
    <source>
        <dbReference type="NCBIfam" id="TIGR01068"/>
    </source>
</evidence>
<gene>
    <name evidence="11" type="ORF">SAMN04488561_5716</name>
</gene>
<dbReference type="STRING" id="561176.SAMN04488561_5716"/>
<dbReference type="PIRSF" id="PIRSF000077">
    <property type="entry name" value="Thioredoxin"/>
    <property type="match status" value="1"/>
</dbReference>
<feature type="active site" description="Nucleophile" evidence="8">
    <location>
        <position position="33"/>
    </location>
</feature>
<evidence type="ECO:0000256" key="9">
    <source>
        <dbReference type="PIRSR" id="PIRSR000077-4"/>
    </source>
</evidence>
<evidence type="ECO:0000256" key="4">
    <source>
        <dbReference type="ARBA" id="ARBA00023157"/>
    </source>
</evidence>
<dbReference type="PRINTS" id="PR00421">
    <property type="entry name" value="THIOREDOXIN"/>
</dbReference>
<dbReference type="InterPro" id="IPR013766">
    <property type="entry name" value="Thioredoxin_domain"/>
</dbReference>
<keyword evidence="4 9" id="KW-1015">Disulfide bond</keyword>
<feature type="disulfide bond" description="Redox-active" evidence="9">
    <location>
        <begin position="30"/>
        <end position="33"/>
    </location>
</feature>
<dbReference type="PANTHER" id="PTHR45663">
    <property type="entry name" value="GEO12009P1"/>
    <property type="match status" value="1"/>
</dbReference>
<keyword evidence="12" id="KW-1185">Reference proteome</keyword>
<keyword evidence="2" id="KW-0813">Transport</keyword>
<dbReference type="InterPro" id="IPR017937">
    <property type="entry name" value="Thioredoxin_CS"/>
</dbReference>
<dbReference type="Gene3D" id="3.40.30.10">
    <property type="entry name" value="Glutaredoxin"/>
    <property type="match status" value="1"/>
</dbReference>
<evidence type="ECO:0000313" key="12">
    <source>
        <dbReference type="Proteomes" id="UP000181980"/>
    </source>
</evidence>
<dbReference type="FunFam" id="3.40.30.10:FF:000001">
    <property type="entry name" value="Thioredoxin"/>
    <property type="match status" value="1"/>
</dbReference>
<feature type="domain" description="Thioredoxin" evidence="10">
    <location>
        <begin position="1"/>
        <end position="106"/>
    </location>
</feature>
<dbReference type="GO" id="GO:0045454">
    <property type="term" value="P:cell redox homeostasis"/>
    <property type="evidence" value="ECO:0007669"/>
    <property type="project" value="TreeGrafter"/>
</dbReference>
<evidence type="ECO:0000256" key="1">
    <source>
        <dbReference type="ARBA" id="ARBA00008987"/>
    </source>
</evidence>
<dbReference type="GO" id="GO:0015035">
    <property type="term" value="F:protein-disulfide reductase activity"/>
    <property type="evidence" value="ECO:0007669"/>
    <property type="project" value="UniProtKB-UniRule"/>
</dbReference>
<dbReference type="GO" id="GO:0005829">
    <property type="term" value="C:cytosol"/>
    <property type="evidence" value="ECO:0007669"/>
    <property type="project" value="TreeGrafter"/>
</dbReference>
<evidence type="ECO:0000256" key="8">
    <source>
        <dbReference type="PIRSR" id="PIRSR000077-1"/>
    </source>
</evidence>
<dbReference type="OrthoDB" id="9790390at2"/>
<dbReference type="InterPro" id="IPR036249">
    <property type="entry name" value="Thioredoxin-like_sf"/>
</dbReference>
<dbReference type="EMBL" id="FNUC01000004">
    <property type="protein sequence ID" value="SEF17132.1"/>
    <property type="molecule type" value="Genomic_DNA"/>
</dbReference>